<evidence type="ECO:0000313" key="1">
    <source>
        <dbReference type="EMBL" id="PWF24919.1"/>
    </source>
</evidence>
<dbReference type="RefSeq" id="WP_109060322.1">
    <property type="nucleotide sequence ID" value="NZ_QETA01000001.1"/>
</dbReference>
<dbReference type="EMBL" id="QETA01000001">
    <property type="protein sequence ID" value="PWF24919.1"/>
    <property type="molecule type" value="Genomic_DNA"/>
</dbReference>
<organism evidence="1 2">
    <name type="scientific">Corticimicrobacter populi</name>
    <dbReference type="NCBI Taxonomy" id="2175229"/>
    <lineage>
        <taxon>Bacteria</taxon>
        <taxon>Pseudomonadati</taxon>
        <taxon>Pseudomonadota</taxon>
        <taxon>Betaproteobacteria</taxon>
        <taxon>Burkholderiales</taxon>
        <taxon>Alcaligenaceae</taxon>
        <taxon>Corticimicrobacter</taxon>
    </lineage>
</organism>
<comment type="caution">
    <text evidence="1">The sequence shown here is derived from an EMBL/GenBank/DDBJ whole genome shotgun (WGS) entry which is preliminary data.</text>
</comment>
<reference evidence="2" key="1">
    <citation type="submission" date="2018-05" db="EMBL/GenBank/DDBJ databases">
        <authorList>
            <person name="Li Y."/>
        </authorList>
    </citation>
    <scope>NUCLEOTIDE SEQUENCE [LARGE SCALE GENOMIC DNA]</scope>
    <source>
        <strain evidence="2">3d-2-2</strain>
    </source>
</reference>
<proteinExistence type="predicted"/>
<accession>A0A2V1K5I5</accession>
<gene>
    <name evidence="1" type="ORF">DD235_01705</name>
</gene>
<protein>
    <submittedName>
        <fullName evidence="1">Uncharacterized protein</fullName>
    </submittedName>
</protein>
<dbReference type="AlphaFoldDB" id="A0A2V1K5I5"/>
<name>A0A2V1K5I5_9BURK</name>
<keyword evidence="2" id="KW-1185">Reference proteome</keyword>
<evidence type="ECO:0000313" key="2">
    <source>
        <dbReference type="Proteomes" id="UP000245212"/>
    </source>
</evidence>
<sequence>MPESDRSDLYGTGLQDADWYLLKDAVLAAAFGAETPVLPPRLQQHPVGVLLASYRQEARRSVLDKAARLLTGQQQESWQLLMKSG</sequence>
<dbReference type="Proteomes" id="UP000245212">
    <property type="component" value="Unassembled WGS sequence"/>
</dbReference>